<accession>A0ABM4UYL2</accession>
<gene>
    <name evidence="3" type="primary">LOC113689362</name>
</gene>
<reference evidence="3" key="2">
    <citation type="submission" date="2025-08" db="UniProtKB">
        <authorList>
            <consortium name="RefSeq"/>
        </authorList>
    </citation>
    <scope>IDENTIFICATION</scope>
    <source>
        <tissue evidence="3">Leaves</tissue>
    </source>
</reference>
<dbReference type="SMART" id="SM00256">
    <property type="entry name" value="FBOX"/>
    <property type="match status" value="1"/>
</dbReference>
<evidence type="ECO:0000259" key="1">
    <source>
        <dbReference type="SMART" id="SM00256"/>
    </source>
</evidence>
<name>A0ABM4UYL2_COFAR</name>
<evidence type="ECO:0000313" key="3">
    <source>
        <dbReference type="RefSeq" id="XP_071912373.1"/>
    </source>
</evidence>
<dbReference type="Gene3D" id="1.20.1280.50">
    <property type="match status" value="1"/>
</dbReference>
<dbReference type="Proteomes" id="UP001652660">
    <property type="component" value="Chromosome 1e"/>
</dbReference>
<dbReference type="InterPro" id="IPR017451">
    <property type="entry name" value="F-box-assoc_interact_dom"/>
</dbReference>
<organism evidence="2 3">
    <name type="scientific">Coffea arabica</name>
    <name type="common">Arabian coffee</name>
    <dbReference type="NCBI Taxonomy" id="13443"/>
    <lineage>
        <taxon>Eukaryota</taxon>
        <taxon>Viridiplantae</taxon>
        <taxon>Streptophyta</taxon>
        <taxon>Embryophyta</taxon>
        <taxon>Tracheophyta</taxon>
        <taxon>Spermatophyta</taxon>
        <taxon>Magnoliopsida</taxon>
        <taxon>eudicotyledons</taxon>
        <taxon>Gunneridae</taxon>
        <taxon>Pentapetalae</taxon>
        <taxon>asterids</taxon>
        <taxon>lamiids</taxon>
        <taxon>Gentianales</taxon>
        <taxon>Rubiaceae</taxon>
        <taxon>Ixoroideae</taxon>
        <taxon>Gardenieae complex</taxon>
        <taxon>Bertiereae - Coffeeae clade</taxon>
        <taxon>Coffeeae</taxon>
        <taxon>Coffea</taxon>
    </lineage>
</organism>
<reference evidence="2" key="1">
    <citation type="journal article" date="2025" name="Foods">
        <title>Unveiling the Microbial Signatures of Arabica Coffee Cherries: Insights into Ripeness Specific Diversity, Functional Traits, and Implications for Quality and Safety.</title>
        <authorList>
            <consortium name="RefSeq"/>
            <person name="Tenea G.N."/>
            <person name="Cifuentes V."/>
            <person name="Reyes P."/>
            <person name="Cevallos-Vallejos M."/>
        </authorList>
    </citation>
    <scope>NUCLEOTIDE SEQUENCE [LARGE SCALE GENOMIC DNA]</scope>
</reference>
<evidence type="ECO:0000313" key="2">
    <source>
        <dbReference type="Proteomes" id="UP001652660"/>
    </source>
</evidence>
<dbReference type="PANTHER" id="PTHR31672:SF11">
    <property type="entry name" value="F-BOX PROTEIN CPR1-LIKE ISOFORM X2"/>
    <property type="match status" value="1"/>
</dbReference>
<dbReference type="RefSeq" id="XP_071912373.1">
    <property type="nucleotide sequence ID" value="XM_072056272.1"/>
</dbReference>
<dbReference type="Pfam" id="PF08268">
    <property type="entry name" value="FBA_3"/>
    <property type="match status" value="1"/>
</dbReference>
<keyword evidence="2" id="KW-1185">Reference proteome</keyword>
<proteinExistence type="predicted"/>
<dbReference type="GeneID" id="113689362"/>
<dbReference type="PANTHER" id="PTHR31672">
    <property type="entry name" value="BNACNNG10540D PROTEIN"/>
    <property type="match status" value="1"/>
</dbReference>
<dbReference type="InterPro" id="IPR036047">
    <property type="entry name" value="F-box-like_dom_sf"/>
</dbReference>
<dbReference type="NCBIfam" id="TIGR01640">
    <property type="entry name" value="F_box_assoc_1"/>
    <property type="match status" value="1"/>
</dbReference>
<dbReference type="SUPFAM" id="SSF81383">
    <property type="entry name" value="F-box domain"/>
    <property type="match status" value="1"/>
</dbReference>
<protein>
    <submittedName>
        <fullName evidence="3">F-box only protein 15 isoform X1</fullName>
    </submittedName>
</protein>
<dbReference type="InterPro" id="IPR001810">
    <property type="entry name" value="F-box_dom"/>
</dbReference>
<dbReference type="InterPro" id="IPR013187">
    <property type="entry name" value="F-box-assoc_dom_typ3"/>
</dbReference>
<sequence length="436" mass="50821">MGFFFAKMAMEVSHTLKRYNLRPRRAHKRVGWCASGSLRQCKRHNLRPRTNDQKKQRSSIPYLSPEIVFNILVYLPADILYNVVRYVCREWYKIISSPTFVDAHLQKVDRGILIRQSYPEYYIHYVEMVKRDLEVIELDSSALPIYSMSSCNGLVLMGKSEKENRYVANLVTKEVVNIPPPSAAAKANICFSAMGYTCSKKYKLVEFYYSHQWTLEIGILTLGVDKEWRCLCQLDGTWKFEKFRGIDLIFKKPIVSTDGILHWPHDQHPLVLNLDLETETFYICAAPQCSEMKRRRYLGTGQSLCFMDYLGKFSWELWLLKDAETGEWTKLANIDLGPHKQMLRRSLCPGGFQIVPVGWLKDGEIVIFYVVHEDGIPNERCYHHKIHPTRNCITYNVKTGVIKSFHLEKGRVFQMNETWRYIPHAKTLVSPKFPVS</sequence>
<feature type="domain" description="F-box" evidence="1">
    <location>
        <begin position="63"/>
        <end position="104"/>
    </location>
</feature>
<dbReference type="InterPro" id="IPR050796">
    <property type="entry name" value="SCF_F-box_component"/>
</dbReference>